<reference evidence="2 3" key="2">
    <citation type="journal article" date="2020" name="Int. J. Syst. Evol. Microbiol.">
        <title>Leptospira yasudae sp. nov. and Leptospira stimsonii sp. nov., two new species of the pathogenic group isolated from environmental sources.</title>
        <authorList>
            <person name="Casanovas-Massana A."/>
            <person name="Hamond C."/>
            <person name="Santos L.A."/>
            <person name="de Oliveira D."/>
            <person name="Hacker K.P."/>
            <person name="Balassiano I."/>
            <person name="Costa F."/>
            <person name="Medeiros M.A."/>
            <person name="Reis M.G."/>
            <person name="Ko A.I."/>
            <person name="Wunder E.A."/>
        </authorList>
    </citation>
    <scope>NUCLEOTIDE SEQUENCE [LARGE SCALE GENOMIC DNA]</scope>
    <source>
        <strain evidence="2 3">B21</strain>
    </source>
</reference>
<dbReference type="EMBL" id="QHCR01000004">
    <property type="protein sequence ID" value="RHX80088.1"/>
    <property type="molecule type" value="Genomic_DNA"/>
</dbReference>
<gene>
    <name evidence="2" type="ORF">DLM77_09490</name>
</gene>
<accession>A0ABX9M397</accession>
<name>A0ABX9M397_9LEPT</name>
<protein>
    <submittedName>
        <fullName evidence="2">Uncharacterized protein</fullName>
    </submittedName>
</protein>
<evidence type="ECO:0000256" key="1">
    <source>
        <dbReference type="SAM" id="Phobius"/>
    </source>
</evidence>
<sequence>MNRIEEPSFMKRIGFLKARFFFLLPIVFGISIVHFWFVKETFGQPSKNNFLSSFSFIREFQSSKTSSLNSNPK</sequence>
<keyword evidence="3" id="KW-1185">Reference proteome</keyword>
<keyword evidence="1" id="KW-0812">Transmembrane</keyword>
<organism evidence="2 3">
    <name type="scientific">Leptospira yasudae</name>
    <dbReference type="NCBI Taxonomy" id="2202201"/>
    <lineage>
        <taxon>Bacteria</taxon>
        <taxon>Pseudomonadati</taxon>
        <taxon>Spirochaetota</taxon>
        <taxon>Spirochaetia</taxon>
        <taxon>Leptospirales</taxon>
        <taxon>Leptospiraceae</taxon>
        <taxon>Leptospira</taxon>
    </lineage>
</organism>
<keyword evidence="1" id="KW-1133">Transmembrane helix</keyword>
<evidence type="ECO:0000313" key="3">
    <source>
        <dbReference type="Proteomes" id="UP000285569"/>
    </source>
</evidence>
<feature type="transmembrane region" description="Helical" evidence="1">
    <location>
        <begin position="20"/>
        <end position="38"/>
    </location>
</feature>
<keyword evidence="1" id="KW-0472">Membrane</keyword>
<proteinExistence type="predicted"/>
<reference evidence="3" key="1">
    <citation type="submission" date="2018-05" db="EMBL/GenBank/DDBJ databases">
        <title>Leptospira yasudae sp. nov. and Leptospira stimsonii sp. nov., two pathogenic species of the genus Leptospira isolated from environmental sources.</title>
        <authorList>
            <person name="Casanovas-Massana A."/>
            <person name="Hamond C."/>
            <person name="Santos L.A."/>
            <person name="Hacker K.P."/>
            <person name="Balassiano I."/>
            <person name="Medeiros M.A."/>
            <person name="Reis M.G."/>
            <person name="Ko A.I."/>
            <person name="Wunder E.A."/>
        </authorList>
    </citation>
    <scope>NUCLEOTIDE SEQUENCE [LARGE SCALE GENOMIC DNA]</scope>
    <source>
        <strain evidence="3">B21</strain>
    </source>
</reference>
<evidence type="ECO:0000313" key="2">
    <source>
        <dbReference type="EMBL" id="RHX80088.1"/>
    </source>
</evidence>
<comment type="caution">
    <text evidence="2">The sequence shown here is derived from an EMBL/GenBank/DDBJ whole genome shotgun (WGS) entry which is preliminary data.</text>
</comment>
<dbReference type="Proteomes" id="UP000285569">
    <property type="component" value="Unassembled WGS sequence"/>
</dbReference>